<reference evidence="4" key="1">
    <citation type="submission" date="2023-05" db="EMBL/GenBank/DDBJ databases">
        <title>Cataloging the Phylogenetic Diversity of Human Bladder Bacteria.</title>
        <authorList>
            <person name="Du J."/>
        </authorList>
    </citation>
    <scope>NUCLEOTIDE SEQUENCE</scope>
    <source>
        <strain evidence="4">UMB9978</strain>
    </source>
</reference>
<dbReference type="SMART" id="SM00903">
    <property type="entry name" value="Flavin_Reduct"/>
    <property type="match status" value="1"/>
</dbReference>
<dbReference type="EMBL" id="JASODW010000002">
    <property type="protein sequence ID" value="MDK6274630.1"/>
    <property type="molecule type" value="Genomic_DNA"/>
</dbReference>
<dbReference type="InterPro" id="IPR012349">
    <property type="entry name" value="Split_barrel_FMN-bd"/>
</dbReference>
<comment type="similarity">
    <text evidence="1">Belongs to the non-flavoprotein flavin reductase family.</text>
</comment>
<evidence type="ECO:0000313" key="5">
    <source>
        <dbReference type="Proteomes" id="UP001240483"/>
    </source>
</evidence>
<dbReference type="Proteomes" id="UP001240483">
    <property type="component" value="Unassembled WGS sequence"/>
</dbReference>
<dbReference type="GO" id="GO:0042602">
    <property type="term" value="F:riboflavin reductase (NADPH) activity"/>
    <property type="evidence" value="ECO:0007669"/>
    <property type="project" value="TreeGrafter"/>
</dbReference>
<dbReference type="AlphaFoldDB" id="A0AAP4C6Y9"/>
<keyword evidence="2" id="KW-0560">Oxidoreductase</keyword>
<dbReference type="PANTHER" id="PTHR30466">
    <property type="entry name" value="FLAVIN REDUCTASE"/>
    <property type="match status" value="1"/>
</dbReference>
<protein>
    <submittedName>
        <fullName evidence="4">Flavin reductase family protein</fullName>
    </submittedName>
</protein>
<evidence type="ECO:0000256" key="2">
    <source>
        <dbReference type="ARBA" id="ARBA00023002"/>
    </source>
</evidence>
<evidence type="ECO:0000259" key="3">
    <source>
        <dbReference type="SMART" id="SM00903"/>
    </source>
</evidence>
<organism evidence="4 5">
    <name type="scientific">Pseudoglutamicibacter cumminsii</name>
    <dbReference type="NCBI Taxonomy" id="156979"/>
    <lineage>
        <taxon>Bacteria</taxon>
        <taxon>Bacillati</taxon>
        <taxon>Actinomycetota</taxon>
        <taxon>Actinomycetes</taxon>
        <taxon>Micrococcales</taxon>
        <taxon>Micrococcaceae</taxon>
        <taxon>Pseudoglutamicibacter</taxon>
    </lineage>
</organism>
<dbReference type="Pfam" id="PF01613">
    <property type="entry name" value="Flavin_Reduct"/>
    <property type="match status" value="1"/>
</dbReference>
<dbReference type="Gene3D" id="2.30.110.10">
    <property type="entry name" value="Electron Transport, Fmn-binding Protein, Chain A"/>
    <property type="match status" value="1"/>
</dbReference>
<dbReference type="SUPFAM" id="SSF50475">
    <property type="entry name" value="FMN-binding split barrel"/>
    <property type="match status" value="1"/>
</dbReference>
<evidence type="ECO:0000313" key="4">
    <source>
        <dbReference type="EMBL" id="MDK6274630.1"/>
    </source>
</evidence>
<name>A0AAP4C6Y9_9MICC</name>
<comment type="caution">
    <text evidence="4">The sequence shown here is derived from an EMBL/GenBank/DDBJ whole genome shotgun (WGS) entry which is preliminary data.</text>
</comment>
<dbReference type="InterPro" id="IPR050268">
    <property type="entry name" value="NADH-dep_flavin_reductase"/>
</dbReference>
<sequence length="174" mass="19159">MSLTHTFDQATLRTAFDRFPVGVAALCSRVGGRHEGMVTSSFAVGISYEPALVSFSVRNESRTWQRLKHGYRLGVSVLADEHREVCYQLASRDETKRFSGLDVTLADSGALFLDRAALWLETSVYDTVPAGDHTIVLLKVHAVSQGENHGEPIVLHGKTFHDLAHVPTRELVTA</sequence>
<dbReference type="GO" id="GO:0010181">
    <property type="term" value="F:FMN binding"/>
    <property type="evidence" value="ECO:0007669"/>
    <property type="project" value="InterPro"/>
</dbReference>
<accession>A0AAP4C6Y9</accession>
<evidence type="ECO:0000256" key="1">
    <source>
        <dbReference type="ARBA" id="ARBA00008898"/>
    </source>
</evidence>
<dbReference type="PANTHER" id="PTHR30466:SF11">
    <property type="entry name" value="FLAVIN-DEPENDENT MONOOXYGENASE, REDUCTASE SUBUNIT HSAB"/>
    <property type="match status" value="1"/>
</dbReference>
<dbReference type="InterPro" id="IPR002563">
    <property type="entry name" value="Flavin_Rdtase-like_dom"/>
</dbReference>
<feature type="domain" description="Flavin reductase like" evidence="3">
    <location>
        <begin position="16"/>
        <end position="162"/>
    </location>
</feature>
<dbReference type="RefSeq" id="WP_101630504.1">
    <property type="nucleotide sequence ID" value="NZ_JASODW010000002.1"/>
</dbReference>
<proteinExistence type="inferred from homology"/>
<gene>
    <name evidence="4" type="ORF">QP116_02540</name>
</gene>